<feature type="transmembrane region" description="Helical" evidence="1">
    <location>
        <begin position="124"/>
        <end position="143"/>
    </location>
</feature>
<sequence>MRFIRTSYIIYFFLLAVFLKANRFIVGDLNSYFFWYFVELFLTLELVGLVFRKIKLVVKLQNAYWILLIYIVINSLTLAFSPNWRNLVFNRFGHVLSGVIFALISFELLKNILSKHKIKLTKSFFNVLVFSLASTAGVFNEIIELALDYTTGSQRLGPGGDTATDLLMNTLGILIILLVARKR</sequence>
<keyword evidence="1" id="KW-1133">Transmembrane helix</keyword>
<dbReference type="EMBL" id="LCOZ01000033">
    <property type="protein sequence ID" value="KKU86996.1"/>
    <property type="molecule type" value="Genomic_DNA"/>
</dbReference>
<proteinExistence type="predicted"/>
<feature type="transmembrane region" description="Helical" evidence="1">
    <location>
        <begin position="92"/>
        <end position="112"/>
    </location>
</feature>
<feature type="transmembrane region" description="Helical" evidence="1">
    <location>
        <begin position="63"/>
        <end position="80"/>
    </location>
</feature>
<feature type="transmembrane region" description="Helical" evidence="1">
    <location>
        <begin position="163"/>
        <end position="180"/>
    </location>
</feature>
<gene>
    <name evidence="2" type="ORF">UY17_C0033G0004</name>
</gene>
<accession>A0A0G1TYU0</accession>
<protein>
    <submittedName>
        <fullName evidence="2">Uncharacterized protein</fullName>
    </submittedName>
</protein>
<evidence type="ECO:0000256" key="1">
    <source>
        <dbReference type="SAM" id="Phobius"/>
    </source>
</evidence>
<dbReference type="InterPro" id="IPR014509">
    <property type="entry name" value="YjdF-like"/>
</dbReference>
<keyword evidence="1" id="KW-0812">Transmembrane</keyword>
<organism evidence="2 3">
    <name type="scientific">Candidatus Beckwithbacteria bacterium GW2011_GWC2_47_9</name>
    <dbReference type="NCBI Taxonomy" id="1618373"/>
    <lineage>
        <taxon>Bacteria</taxon>
        <taxon>Candidatus Beckwithiibacteriota</taxon>
    </lineage>
</organism>
<dbReference type="Pfam" id="PF09997">
    <property type="entry name" value="DUF2238"/>
    <property type="match status" value="1"/>
</dbReference>
<comment type="caution">
    <text evidence="2">The sequence shown here is derived from an EMBL/GenBank/DDBJ whole genome shotgun (WGS) entry which is preliminary data.</text>
</comment>
<dbReference type="Proteomes" id="UP000034772">
    <property type="component" value="Unassembled WGS sequence"/>
</dbReference>
<keyword evidence="1" id="KW-0472">Membrane</keyword>
<evidence type="ECO:0000313" key="2">
    <source>
        <dbReference type="EMBL" id="KKU86996.1"/>
    </source>
</evidence>
<feature type="transmembrane region" description="Helical" evidence="1">
    <location>
        <begin position="33"/>
        <end position="51"/>
    </location>
</feature>
<name>A0A0G1TYU0_9BACT</name>
<evidence type="ECO:0000313" key="3">
    <source>
        <dbReference type="Proteomes" id="UP000034772"/>
    </source>
</evidence>
<dbReference type="AlphaFoldDB" id="A0A0G1TYU0"/>
<reference evidence="2 3" key="1">
    <citation type="journal article" date="2015" name="Nature">
        <title>rRNA introns, odd ribosomes, and small enigmatic genomes across a large radiation of phyla.</title>
        <authorList>
            <person name="Brown C.T."/>
            <person name="Hug L.A."/>
            <person name="Thomas B.C."/>
            <person name="Sharon I."/>
            <person name="Castelle C.J."/>
            <person name="Singh A."/>
            <person name="Wilkins M.J."/>
            <person name="Williams K.H."/>
            <person name="Banfield J.F."/>
        </authorList>
    </citation>
    <scope>NUCLEOTIDE SEQUENCE [LARGE SCALE GENOMIC DNA]</scope>
</reference>